<dbReference type="FunFam" id="1.10.630.10:FF:000042">
    <property type="entry name" value="Cytochrome P450"/>
    <property type="match status" value="1"/>
</dbReference>
<dbReference type="OrthoDB" id="2789670at2759"/>
<comment type="cofactor">
    <cofactor evidence="1 15">
        <name>heme</name>
        <dbReference type="ChEBI" id="CHEBI:30413"/>
    </cofactor>
</comment>
<dbReference type="PANTHER" id="PTHR24292:SF54">
    <property type="entry name" value="CYP9F3-RELATED"/>
    <property type="match status" value="1"/>
</dbReference>
<dbReference type="PROSITE" id="PS00086">
    <property type="entry name" value="CYTOCHROME_P450"/>
    <property type="match status" value="1"/>
</dbReference>
<comment type="subcellular location">
    <subcellularLocation>
        <location evidence="3">Endoplasmic reticulum membrane</location>
        <topology evidence="3">Peripheral membrane protein</topology>
    </subcellularLocation>
    <subcellularLocation>
        <location evidence="2">Microsome membrane</location>
        <topology evidence="2">Peripheral membrane protein</topology>
    </subcellularLocation>
</comment>
<dbReference type="Pfam" id="PF00067">
    <property type="entry name" value="p450"/>
    <property type="match status" value="1"/>
</dbReference>
<evidence type="ECO:0000313" key="18">
    <source>
        <dbReference type="Proteomes" id="UP000299102"/>
    </source>
</evidence>
<proteinExistence type="inferred from homology"/>
<dbReference type="EMBL" id="BGZK01000564">
    <property type="protein sequence ID" value="GBP50384.1"/>
    <property type="molecule type" value="Genomic_DNA"/>
</dbReference>
<dbReference type="InterPro" id="IPR001128">
    <property type="entry name" value="Cyt_P450"/>
</dbReference>
<dbReference type="PRINTS" id="PR00385">
    <property type="entry name" value="P450"/>
</dbReference>
<dbReference type="GO" id="GO:0020037">
    <property type="term" value="F:heme binding"/>
    <property type="evidence" value="ECO:0007669"/>
    <property type="project" value="InterPro"/>
</dbReference>
<dbReference type="GO" id="GO:0005506">
    <property type="term" value="F:iron ion binding"/>
    <property type="evidence" value="ECO:0007669"/>
    <property type="project" value="InterPro"/>
</dbReference>
<protein>
    <recommendedName>
        <fullName evidence="5">unspecific monooxygenase</fullName>
        <ecNumber evidence="5">1.14.14.1</ecNumber>
    </recommendedName>
</protein>
<sequence>MIIEIVVLVLTAVVVYAIYKHRKNVNEFRRNGLNVLPGVPLLGNTYKSVFKRRHIFHDFDEVYRAFPDDKYVGYVDGMNGALFIRDPDIIKQITIKDFDHFVNRGWILNDKDNPLLSNSLLFMKDERWHEMRTTLSPAFTGSKMKKMVPFMITAAGNIVEHLNKQISGDVSEGVHLDDVMRRYTNDVIASSAFGLEVNSVADRDNEFYATGQRMSNPNIWQKFNFLLVTIFPFLAKKFNLKLCPDEITDFFRNIVKNTMEYRKINNVERPDMIQLLMEAAKGTLASSKENDESEFDTARELNSKTEIPIKKWTADELTAQAFLFFSAGFESSASTLTLAVHELAINPDVQRKLYEEIQNLGGHKTALSYEMIQTMKYLDMVVNETLRKWAPAIILNRVCTKPYLLPPARPGAATYRVEKGKMIYCFVSSIHMDEKYYPDPDRFNPDRFSEDNKRSREPFTFIPFGTGPRNCIGSRFALLELKVFLYYLILNFEILKFEETTDPLRLSASDFNIKAQGGSWVKLRKRVLD</sequence>
<keyword evidence="8" id="KW-0256">Endoplasmic reticulum</keyword>
<dbReference type="InterPro" id="IPR036396">
    <property type="entry name" value="Cyt_P450_sf"/>
</dbReference>
<dbReference type="CDD" id="cd11056">
    <property type="entry name" value="CYP6-like"/>
    <property type="match status" value="1"/>
</dbReference>
<dbReference type="GO" id="GO:0005789">
    <property type="term" value="C:endoplasmic reticulum membrane"/>
    <property type="evidence" value="ECO:0007669"/>
    <property type="project" value="UniProtKB-SubCell"/>
</dbReference>
<evidence type="ECO:0000256" key="4">
    <source>
        <dbReference type="ARBA" id="ARBA00010617"/>
    </source>
</evidence>
<evidence type="ECO:0000256" key="16">
    <source>
        <dbReference type="RuleBase" id="RU000461"/>
    </source>
</evidence>
<comment type="catalytic activity">
    <reaction evidence="14">
        <text>an organic molecule + reduced [NADPH--hemoprotein reductase] + O2 = an alcohol + oxidized [NADPH--hemoprotein reductase] + H2O + H(+)</text>
        <dbReference type="Rhea" id="RHEA:17149"/>
        <dbReference type="Rhea" id="RHEA-COMP:11964"/>
        <dbReference type="Rhea" id="RHEA-COMP:11965"/>
        <dbReference type="ChEBI" id="CHEBI:15377"/>
        <dbReference type="ChEBI" id="CHEBI:15378"/>
        <dbReference type="ChEBI" id="CHEBI:15379"/>
        <dbReference type="ChEBI" id="CHEBI:30879"/>
        <dbReference type="ChEBI" id="CHEBI:57618"/>
        <dbReference type="ChEBI" id="CHEBI:58210"/>
        <dbReference type="ChEBI" id="CHEBI:142491"/>
        <dbReference type="EC" id="1.14.14.1"/>
    </reaction>
</comment>
<dbReference type="AlphaFoldDB" id="A0A4C1WJT2"/>
<name>A0A4C1WJT2_EUMVA</name>
<dbReference type="InterPro" id="IPR002401">
    <property type="entry name" value="Cyt_P450_E_grp-I"/>
</dbReference>
<comment type="similarity">
    <text evidence="4 16">Belongs to the cytochrome P450 family.</text>
</comment>
<keyword evidence="13" id="KW-0472">Membrane</keyword>
<evidence type="ECO:0000256" key="7">
    <source>
        <dbReference type="ARBA" id="ARBA00022723"/>
    </source>
</evidence>
<keyword evidence="11 15" id="KW-0408">Iron</keyword>
<evidence type="ECO:0000256" key="1">
    <source>
        <dbReference type="ARBA" id="ARBA00001971"/>
    </source>
</evidence>
<keyword evidence="9" id="KW-0492">Microsome</keyword>
<evidence type="ECO:0000256" key="6">
    <source>
        <dbReference type="ARBA" id="ARBA00022617"/>
    </source>
</evidence>
<comment type="caution">
    <text evidence="17">The sequence shown here is derived from an EMBL/GenBank/DDBJ whole genome shotgun (WGS) entry which is preliminary data.</text>
</comment>
<evidence type="ECO:0000256" key="12">
    <source>
        <dbReference type="ARBA" id="ARBA00023033"/>
    </source>
</evidence>
<evidence type="ECO:0000256" key="14">
    <source>
        <dbReference type="ARBA" id="ARBA00047827"/>
    </source>
</evidence>
<dbReference type="STRING" id="151549.A0A4C1WJT2"/>
<organism evidence="17 18">
    <name type="scientific">Eumeta variegata</name>
    <name type="common">Bagworm moth</name>
    <name type="synonym">Eumeta japonica</name>
    <dbReference type="NCBI Taxonomy" id="151549"/>
    <lineage>
        <taxon>Eukaryota</taxon>
        <taxon>Metazoa</taxon>
        <taxon>Ecdysozoa</taxon>
        <taxon>Arthropoda</taxon>
        <taxon>Hexapoda</taxon>
        <taxon>Insecta</taxon>
        <taxon>Pterygota</taxon>
        <taxon>Neoptera</taxon>
        <taxon>Endopterygota</taxon>
        <taxon>Lepidoptera</taxon>
        <taxon>Glossata</taxon>
        <taxon>Ditrysia</taxon>
        <taxon>Tineoidea</taxon>
        <taxon>Psychidae</taxon>
        <taxon>Oiketicinae</taxon>
        <taxon>Eumeta</taxon>
    </lineage>
</organism>
<evidence type="ECO:0000256" key="5">
    <source>
        <dbReference type="ARBA" id="ARBA00012109"/>
    </source>
</evidence>
<evidence type="ECO:0000256" key="9">
    <source>
        <dbReference type="ARBA" id="ARBA00022848"/>
    </source>
</evidence>
<evidence type="ECO:0000256" key="3">
    <source>
        <dbReference type="ARBA" id="ARBA00004406"/>
    </source>
</evidence>
<accession>A0A4C1WJT2</accession>
<reference evidence="17 18" key="1">
    <citation type="journal article" date="2019" name="Commun. Biol.">
        <title>The bagworm genome reveals a unique fibroin gene that provides high tensile strength.</title>
        <authorList>
            <person name="Kono N."/>
            <person name="Nakamura H."/>
            <person name="Ohtoshi R."/>
            <person name="Tomita M."/>
            <person name="Numata K."/>
            <person name="Arakawa K."/>
        </authorList>
    </citation>
    <scope>NUCLEOTIDE SEQUENCE [LARGE SCALE GENOMIC DNA]</scope>
</reference>
<evidence type="ECO:0000313" key="17">
    <source>
        <dbReference type="EMBL" id="GBP50384.1"/>
    </source>
</evidence>
<evidence type="ECO:0000256" key="13">
    <source>
        <dbReference type="ARBA" id="ARBA00023136"/>
    </source>
</evidence>
<dbReference type="InterPro" id="IPR050476">
    <property type="entry name" value="Insect_CytP450_Detox"/>
</dbReference>
<keyword evidence="18" id="KW-1185">Reference proteome</keyword>
<keyword evidence="12 16" id="KW-0503">Monooxygenase</keyword>
<evidence type="ECO:0000256" key="8">
    <source>
        <dbReference type="ARBA" id="ARBA00022824"/>
    </source>
</evidence>
<evidence type="ECO:0000256" key="11">
    <source>
        <dbReference type="ARBA" id="ARBA00023004"/>
    </source>
</evidence>
<keyword evidence="7 15" id="KW-0479">Metal-binding</keyword>
<dbReference type="PANTHER" id="PTHR24292">
    <property type="entry name" value="CYTOCHROME P450"/>
    <property type="match status" value="1"/>
</dbReference>
<dbReference type="EC" id="1.14.14.1" evidence="5"/>
<dbReference type="SUPFAM" id="SSF48264">
    <property type="entry name" value="Cytochrome P450"/>
    <property type="match status" value="1"/>
</dbReference>
<evidence type="ECO:0000256" key="10">
    <source>
        <dbReference type="ARBA" id="ARBA00023002"/>
    </source>
</evidence>
<feature type="binding site" description="axial binding residue" evidence="15">
    <location>
        <position position="471"/>
    </location>
    <ligand>
        <name>heme</name>
        <dbReference type="ChEBI" id="CHEBI:30413"/>
    </ligand>
    <ligandPart>
        <name>Fe</name>
        <dbReference type="ChEBI" id="CHEBI:18248"/>
    </ligandPart>
</feature>
<keyword evidence="10 16" id="KW-0560">Oxidoreductase</keyword>
<dbReference type="PRINTS" id="PR00463">
    <property type="entry name" value="EP450I"/>
</dbReference>
<gene>
    <name evidence="17" type="primary">CYP9E2</name>
    <name evidence="17" type="ORF">EVAR_32629_1</name>
</gene>
<keyword evidence="6 15" id="KW-0349">Heme</keyword>
<dbReference type="InterPro" id="IPR017972">
    <property type="entry name" value="Cyt_P450_CS"/>
</dbReference>
<evidence type="ECO:0000256" key="15">
    <source>
        <dbReference type="PIRSR" id="PIRSR602401-1"/>
    </source>
</evidence>
<dbReference type="GO" id="GO:0016712">
    <property type="term" value="F:oxidoreductase activity, acting on paired donors, with incorporation or reduction of molecular oxygen, reduced flavin or flavoprotein as one donor, and incorporation of one atom of oxygen"/>
    <property type="evidence" value="ECO:0007669"/>
    <property type="project" value="UniProtKB-EC"/>
</dbReference>
<evidence type="ECO:0000256" key="2">
    <source>
        <dbReference type="ARBA" id="ARBA00004174"/>
    </source>
</evidence>
<dbReference type="Proteomes" id="UP000299102">
    <property type="component" value="Unassembled WGS sequence"/>
</dbReference>
<dbReference type="Gene3D" id="1.10.630.10">
    <property type="entry name" value="Cytochrome P450"/>
    <property type="match status" value="1"/>
</dbReference>